<accession>A0ABU9CCE6</accession>
<comment type="caution">
    <text evidence="3">The sequence shown here is derived from an EMBL/GenBank/DDBJ whole genome shotgun (WGS) entry which is preliminary data.</text>
</comment>
<dbReference type="CDD" id="cd00586">
    <property type="entry name" value="4HBT"/>
    <property type="match status" value="1"/>
</dbReference>
<evidence type="ECO:0000256" key="2">
    <source>
        <dbReference type="ARBA" id="ARBA00022801"/>
    </source>
</evidence>
<dbReference type="Gene3D" id="3.10.129.10">
    <property type="entry name" value="Hotdog Thioesterase"/>
    <property type="match status" value="2"/>
</dbReference>
<comment type="similarity">
    <text evidence="1">Belongs to the 4-hydroxybenzoyl-CoA thioesterase family.</text>
</comment>
<reference evidence="3 4" key="1">
    <citation type="submission" date="2024-04" db="EMBL/GenBank/DDBJ databases">
        <title>Novel species of the genus Ideonella isolated from streams.</title>
        <authorList>
            <person name="Lu H."/>
        </authorList>
    </citation>
    <scope>NUCLEOTIDE SEQUENCE [LARGE SCALE GENOMIC DNA]</scope>
    <source>
        <strain evidence="3 4">DXS22W</strain>
    </source>
</reference>
<dbReference type="EMBL" id="JBBUTH010000001">
    <property type="protein sequence ID" value="MEK8049413.1"/>
    <property type="molecule type" value="Genomic_DNA"/>
</dbReference>
<dbReference type="Pfam" id="PF13279">
    <property type="entry name" value="4HBT_2"/>
    <property type="match status" value="1"/>
</dbReference>
<name>A0ABU9CCE6_9BURK</name>
<protein>
    <submittedName>
        <fullName evidence="3">Acyl-[acyl-carrier-protein] thioesterase</fullName>
    </submittedName>
</protein>
<sequence length="319" mass="34464">MKREPWRREPAAYPFQTEIAPRWSDVDTLRHLNNVALMGLHGEARMRWLAASLGHSGVDAAQPALRPVSVATDFVAQAHYPAPLLAGVRLRAVDDAGFELATALFQHGHCVGLAATRMAAWQNGQPGPLPGDLRAQLTQCLANQAALPPPPAEHPHAHDAVIDHHAAPPDRDHAPPHWHGMTTRYADLDAHQGLSELALARLVEHTRLRLLRRAMSHRAGDGNGAPALGFLVAHMRLQLLHPGWAGGGAWQIGAGVAELGRSAIRLRSWVRDPQRLVAVADTVLVSTDPVTQRAAPMDDITRSTMQALAMVPLTPSQPA</sequence>
<keyword evidence="2" id="KW-0378">Hydrolase</keyword>
<evidence type="ECO:0000313" key="4">
    <source>
        <dbReference type="Proteomes" id="UP001365405"/>
    </source>
</evidence>
<evidence type="ECO:0000256" key="1">
    <source>
        <dbReference type="ARBA" id="ARBA00005953"/>
    </source>
</evidence>
<dbReference type="PANTHER" id="PTHR31793">
    <property type="entry name" value="4-HYDROXYBENZOYL-COA THIOESTERASE FAMILY MEMBER"/>
    <property type="match status" value="1"/>
</dbReference>
<proteinExistence type="inferred from homology"/>
<dbReference type="PANTHER" id="PTHR31793:SF27">
    <property type="entry name" value="NOVEL THIOESTERASE SUPERFAMILY DOMAIN AND SAPOSIN A-TYPE DOMAIN CONTAINING PROTEIN (0610012H03RIK)"/>
    <property type="match status" value="1"/>
</dbReference>
<dbReference type="InterPro" id="IPR029069">
    <property type="entry name" value="HotDog_dom_sf"/>
</dbReference>
<dbReference type="Proteomes" id="UP001365405">
    <property type="component" value="Unassembled WGS sequence"/>
</dbReference>
<keyword evidence="4" id="KW-1185">Reference proteome</keyword>
<dbReference type="InterPro" id="IPR050563">
    <property type="entry name" value="4-hydroxybenzoyl-CoA_TE"/>
</dbReference>
<dbReference type="RefSeq" id="WP_341409079.1">
    <property type="nucleotide sequence ID" value="NZ_JBBUTH010000001.1"/>
</dbReference>
<gene>
    <name evidence="3" type="ORF">AACH10_04090</name>
</gene>
<evidence type="ECO:0000313" key="3">
    <source>
        <dbReference type="EMBL" id="MEK8049413.1"/>
    </source>
</evidence>
<dbReference type="SUPFAM" id="SSF54637">
    <property type="entry name" value="Thioesterase/thiol ester dehydrase-isomerase"/>
    <property type="match status" value="2"/>
</dbReference>
<organism evidence="3 4">
    <name type="scientific">Pseudaquabacterium inlustre</name>
    <dbReference type="NCBI Taxonomy" id="2984192"/>
    <lineage>
        <taxon>Bacteria</taxon>
        <taxon>Pseudomonadati</taxon>
        <taxon>Pseudomonadota</taxon>
        <taxon>Betaproteobacteria</taxon>
        <taxon>Burkholderiales</taxon>
        <taxon>Sphaerotilaceae</taxon>
        <taxon>Pseudaquabacterium</taxon>
    </lineage>
</organism>